<sequence length="135" mass="14698">MSLSIGEIARRSGLSHDALRYYGRRGLVTPSGRTASGHRLYDEAALDQLAVVTALRSTGFSIAQVRSVLRVKEGTVTAGERIDAMRSAMDELEEALDAKEDALRDARAQLRAWREELDSYRGPLDAPVGSAEAHS</sequence>
<evidence type="ECO:0000313" key="7">
    <source>
        <dbReference type="EMBL" id="UYG15867.1"/>
    </source>
</evidence>
<dbReference type="Gene3D" id="1.10.1660.10">
    <property type="match status" value="1"/>
</dbReference>
<evidence type="ECO:0000256" key="2">
    <source>
        <dbReference type="ARBA" id="ARBA00023015"/>
    </source>
</evidence>
<keyword evidence="1" id="KW-0678">Repressor</keyword>
<keyword evidence="4" id="KW-0804">Transcription</keyword>
<evidence type="ECO:0000313" key="8">
    <source>
        <dbReference type="Proteomes" id="UP001164305"/>
    </source>
</evidence>
<keyword evidence="3" id="KW-0238">DNA-binding</keyword>
<evidence type="ECO:0000256" key="4">
    <source>
        <dbReference type="ARBA" id="ARBA00023163"/>
    </source>
</evidence>
<keyword evidence="2" id="KW-0805">Transcription regulation</keyword>
<dbReference type="EMBL" id="CP107020">
    <property type="protein sequence ID" value="UYG15867.1"/>
    <property type="molecule type" value="Genomic_DNA"/>
</dbReference>
<organism evidence="7 8">
    <name type="scientific">Brachybacterium huguangmaarense</name>
    <dbReference type="NCBI Taxonomy" id="1652028"/>
    <lineage>
        <taxon>Bacteria</taxon>
        <taxon>Bacillati</taxon>
        <taxon>Actinomycetota</taxon>
        <taxon>Actinomycetes</taxon>
        <taxon>Micrococcales</taxon>
        <taxon>Dermabacteraceae</taxon>
        <taxon>Brachybacterium</taxon>
    </lineage>
</organism>
<keyword evidence="8" id="KW-1185">Reference proteome</keyword>
<name>A0ABY6FY85_9MICO</name>
<dbReference type="InterPro" id="IPR047057">
    <property type="entry name" value="MerR_fam"/>
</dbReference>
<dbReference type="InterPro" id="IPR009061">
    <property type="entry name" value="DNA-bd_dom_put_sf"/>
</dbReference>
<keyword evidence="5" id="KW-0175">Coiled coil</keyword>
<feature type="coiled-coil region" evidence="5">
    <location>
        <begin position="82"/>
        <end position="116"/>
    </location>
</feature>
<reference evidence="7" key="1">
    <citation type="submission" date="2022-10" db="EMBL/GenBank/DDBJ databases">
        <title>Whole-Genome Sequencing of Brachybacterium huguangmaarense BRM-3, Isolated from Betula schmidtii.</title>
        <authorList>
            <person name="Haam D."/>
        </authorList>
    </citation>
    <scope>NUCLEOTIDE SEQUENCE</scope>
    <source>
        <strain evidence="7">BRM-3</strain>
    </source>
</reference>
<dbReference type="PROSITE" id="PS50937">
    <property type="entry name" value="HTH_MERR_2"/>
    <property type="match status" value="1"/>
</dbReference>
<dbReference type="InterPro" id="IPR000551">
    <property type="entry name" value="MerR-type_HTH_dom"/>
</dbReference>
<protein>
    <submittedName>
        <fullName evidence="7">MerR family transcriptional regulator</fullName>
    </submittedName>
</protein>
<gene>
    <name evidence="7" type="ORF">BRM3_09455</name>
</gene>
<dbReference type="RefSeq" id="WP_263593081.1">
    <property type="nucleotide sequence ID" value="NZ_CP107020.1"/>
</dbReference>
<dbReference type="PANTHER" id="PTHR30204:SF69">
    <property type="entry name" value="MERR-FAMILY TRANSCRIPTIONAL REGULATOR"/>
    <property type="match status" value="1"/>
</dbReference>
<dbReference type="SUPFAM" id="SSF46955">
    <property type="entry name" value="Putative DNA-binding domain"/>
    <property type="match status" value="1"/>
</dbReference>
<evidence type="ECO:0000256" key="3">
    <source>
        <dbReference type="ARBA" id="ARBA00023125"/>
    </source>
</evidence>
<evidence type="ECO:0000259" key="6">
    <source>
        <dbReference type="PROSITE" id="PS50937"/>
    </source>
</evidence>
<dbReference type="PANTHER" id="PTHR30204">
    <property type="entry name" value="REDOX-CYCLING DRUG-SENSING TRANSCRIPTIONAL ACTIVATOR SOXR"/>
    <property type="match status" value="1"/>
</dbReference>
<dbReference type="PRINTS" id="PR00040">
    <property type="entry name" value="HTHMERR"/>
</dbReference>
<dbReference type="SMART" id="SM00422">
    <property type="entry name" value="HTH_MERR"/>
    <property type="match status" value="1"/>
</dbReference>
<evidence type="ECO:0000256" key="1">
    <source>
        <dbReference type="ARBA" id="ARBA00022491"/>
    </source>
</evidence>
<proteinExistence type="predicted"/>
<dbReference type="Proteomes" id="UP001164305">
    <property type="component" value="Chromosome"/>
</dbReference>
<dbReference type="Pfam" id="PF13411">
    <property type="entry name" value="MerR_1"/>
    <property type="match status" value="1"/>
</dbReference>
<feature type="domain" description="HTH merR-type" evidence="6">
    <location>
        <begin position="1"/>
        <end position="71"/>
    </location>
</feature>
<evidence type="ECO:0000256" key="5">
    <source>
        <dbReference type="SAM" id="Coils"/>
    </source>
</evidence>
<accession>A0ABY6FY85</accession>